<reference evidence="2 3" key="1">
    <citation type="submission" date="2022-08" db="EMBL/GenBank/DDBJ databases">
        <title>Reclassification of Massilia species as members of the genera Telluria, Duganella, Pseudoduganella, Mokoshia gen. nov. and Zemynaea gen. nov. using orthogonal and non-orthogonal genome-based approaches.</title>
        <authorList>
            <person name="Bowman J.P."/>
        </authorList>
    </citation>
    <scope>NUCLEOTIDE SEQUENCE [LARGE SCALE GENOMIC DNA]</scope>
    <source>
        <strain evidence="2 3">LMG 28164</strain>
    </source>
</reference>
<dbReference type="RefSeq" id="WP_258843899.1">
    <property type="nucleotide sequence ID" value="NZ_JANUGX010000002.1"/>
</dbReference>
<accession>A0ABT2A1I9</accession>
<organism evidence="2 3">
    <name type="scientific">Massilia norwichensis</name>
    <dbReference type="NCBI Taxonomy" id="1442366"/>
    <lineage>
        <taxon>Bacteria</taxon>
        <taxon>Pseudomonadati</taxon>
        <taxon>Pseudomonadota</taxon>
        <taxon>Betaproteobacteria</taxon>
        <taxon>Burkholderiales</taxon>
        <taxon>Oxalobacteraceae</taxon>
        <taxon>Telluria group</taxon>
        <taxon>Massilia</taxon>
    </lineage>
</organism>
<evidence type="ECO:0008006" key="4">
    <source>
        <dbReference type="Google" id="ProtNLM"/>
    </source>
</evidence>
<sequence length="245" mass="26692">MRVLPAFVVTALLGTLALPALADSDIDVVYGDDLAQRGELATELAARWSRTARQSDFAGRTLWQAVGELAYGVGDNLNIGIKVPVSRVDGNWHGHGAYAELKYLAPRRAQGFYWGAEIEAGSIRQPGEERAFVLEAFPILGYRVGRVHLIANPGLGYSSEGEDKSWDFAPKAKVAYQLDDANSLGLEYHLDAGKIGDFAARSQRNETAYLTWDTKIAGQQMSLALGHGTTRASDRWAVRIGVELD</sequence>
<protein>
    <recommendedName>
        <fullName evidence="4">Transporter</fullName>
    </recommendedName>
</protein>
<proteinExistence type="predicted"/>
<feature type="chain" id="PRO_5045131133" description="Transporter" evidence="1">
    <location>
        <begin position="23"/>
        <end position="245"/>
    </location>
</feature>
<dbReference type="SUPFAM" id="SSF56935">
    <property type="entry name" value="Porins"/>
    <property type="match status" value="1"/>
</dbReference>
<keyword evidence="1" id="KW-0732">Signal</keyword>
<dbReference type="EMBL" id="JANUGX010000002">
    <property type="protein sequence ID" value="MCS0588052.1"/>
    <property type="molecule type" value="Genomic_DNA"/>
</dbReference>
<keyword evidence="3" id="KW-1185">Reference proteome</keyword>
<evidence type="ECO:0000256" key="1">
    <source>
        <dbReference type="SAM" id="SignalP"/>
    </source>
</evidence>
<feature type="signal peptide" evidence="1">
    <location>
        <begin position="1"/>
        <end position="22"/>
    </location>
</feature>
<evidence type="ECO:0000313" key="3">
    <source>
        <dbReference type="Proteomes" id="UP001205560"/>
    </source>
</evidence>
<comment type="caution">
    <text evidence="2">The sequence shown here is derived from an EMBL/GenBank/DDBJ whole genome shotgun (WGS) entry which is preliminary data.</text>
</comment>
<dbReference type="Proteomes" id="UP001205560">
    <property type="component" value="Unassembled WGS sequence"/>
</dbReference>
<evidence type="ECO:0000313" key="2">
    <source>
        <dbReference type="EMBL" id="MCS0588052.1"/>
    </source>
</evidence>
<name>A0ABT2A1I9_9BURK</name>
<gene>
    <name evidence="2" type="ORF">NX782_02405</name>
</gene>